<dbReference type="SUPFAM" id="SSF47986">
    <property type="entry name" value="DEATH domain"/>
    <property type="match status" value="1"/>
</dbReference>
<accession>A0ABM4DAW3</accession>
<organism evidence="1 2">
    <name type="scientific">Hydra vulgaris</name>
    <name type="common">Hydra</name>
    <name type="synonym">Hydra attenuata</name>
    <dbReference type="NCBI Taxonomy" id="6087"/>
    <lineage>
        <taxon>Eukaryota</taxon>
        <taxon>Metazoa</taxon>
        <taxon>Cnidaria</taxon>
        <taxon>Hydrozoa</taxon>
        <taxon>Hydroidolina</taxon>
        <taxon>Anthoathecata</taxon>
        <taxon>Aplanulata</taxon>
        <taxon>Hydridae</taxon>
        <taxon>Hydra</taxon>
    </lineage>
</organism>
<dbReference type="Gene3D" id="1.10.533.10">
    <property type="entry name" value="Death Domain, Fas"/>
    <property type="match status" value="1"/>
</dbReference>
<keyword evidence="1" id="KW-1185">Reference proteome</keyword>
<name>A0ABM4DAW3_HYDVU</name>
<evidence type="ECO:0000313" key="1">
    <source>
        <dbReference type="Proteomes" id="UP001652625"/>
    </source>
</evidence>
<protein>
    <submittedName>
        <fullName evidence="2">Uncharacterized protein LOC105851003 isoform X2</fullName>
    </submittedName>
</protein>
<gene>
    <name evidence="2" type="primary">LOC105851003</name>
</gene>
<dbReference type="RefSeq" id="XP_065671495.1">
    <property type="nucleotide sequence ID" value="XM_065815423.1"/>
</dbReference>
<dbReference type="InterPro" id="IPR011029">
    <property type="entry name" value="DEATH-like_dom_sf"/>
</dbReference>
<sequence length="359" mass="41992">MCDVLLLYDETYDFHALRVCDWLKKQKLNVSLNEKSGYYGKAKVYVICLPSIYANSENWTKYLDYATGIENRIIIVMFKEFKPAEKNIYKKFWHNITKNIYDDTEKFEVAMNILLDEINTSLKAFNENKATEPKPKIQTKEQENAVLLYKESLLNKPLKEYHWLTDLKRLLDVENKVDKLFEFYPLTDADLQTIIQTDYGGGKPAQTFLEMLRQRKYNSLVSELRDVFICNQLDKAAKVLEKYDWNCRVSDISSSDFSNLSVILSPLPTRPQEDWITVAECFDLGDLVPICKQSSRRQNCYSRTEALLGIIYMKWPNHTIADFMENLVLCNLCDAVEVIQKQIQKVAKNKVLENKQVFE</sequence>
<dbReference type="Proteomes" id="UP001652625">
    <property type="component" value="Chromosome 13"/>
</dbReference>
<reference evidence="2" key="1">
    <citation type="submission" date="2025-08" db="UniProtKB">
        <authorList>
            <consortium name="RefSeq"/>
        </authorList>
    </citation>
    <scope>IDENTIFICATION</scope>
</reference>
<evidence type="ECO:0000313" key="2">
    <source>
        <dbReference type="RefSeq" id="XP_065671495.1"/>
    </source>
</evidence>
<proteinExistence type="predicted"/>
<dbReference type="GeneID" id="105851003"/>